<feature type="domain" description="WDR11 first beta-propeller" evidence="2">
    <location>
        <begin position="1"/>
        <end position="46"/>
    </location>
</feature>
<accession>A0A0B2QZC6</accession>
<name>A0A0B2QZC6_GLYSO</name>
<evidence type="ECO:0000313" key="3">
    <source>
        <dbReference type="EMBL" id="KHN27051.1"/>
    </source>
</evidence>
<dbReference type="InterPro" id="IPR057852">
    <property type="entry name" value="Beta-prop_WDR11_1st"/>
</dbReference>
<evidence type="ECO:0000256" key="1">
    <source>
        <dbReference type="SAM" id="MobiDB-lite"/>
    </source>
</evidence>
<dbReference type="AlphaFoldDB" id="A0A0B2QZC6"/>
<feature type="compositionally biased region" description="Low complexity" evidence="1">
    <location>
        <begin position="74"/>
        <end position="87"/>
    </location>
</feature>
<sequence>MAFPFDSSISIIDTRSMHLLSFLIPPPPSFTTPFITSLRWSPLPVGTSSPPNPSPTIFSLPPSTTRAALCSLISTSSSPSSGSTSTPNKASKTSPGHRHSSELFICKLLIH</sequence>
<organism evidence="3">
    <name type="scientific">Glycine soja</name>
    <name type="common">Wild soybean</name>
    <dbReference type="NCBI Taxonomy" id="3848"/>
    <lineage>
        <taxon>Eukaryota</taxon>
        <taxon>Viridiplantae</taxon>
        <taxon>Streptophyta</taxon>
        <taxon>Embryophyta</taxon>
        <taxon>Tracheophyta</taxon>
        <taxon>Spermatophyta</taxon>
        <taxon>Magnoliopsida</taxon>
        <taxon>eudicotyledons</taxon>
        <taxon>Gunneridae</taxon>
        <taxon>Pentapetalae</taxon>
        <taxon>rosids</taxon>
        <taxon>fabids</taxon>
        <taxon>Fabales</taxon>
        <taxon>Fabaceae</taxon>
        <taxon>Papilionoideae</taxon>
        <taxon>50 kb inversion clade</taxon>
        <taxon>NPAAA clade</taxon>
        <taxon>indigoferoid/millettioid clade</taxon>
        <taxon>Phaseoleae</taxon>
        <taxon>Glycine</taxon>
        <taxon>Glycine subgen. Soja</taxon>
    </lineage>
</organism>
<dbReference type="Proteomes" id="UP000053555">
    <property type="component" value="Unassembled WGS sequence"/>
</dbReference>
<dbReference type="EMBL" id="KN653541">
    <property type="protein sequence ID" value="KHN27051.1"/>
    <property type="molecule type" value="Genomic_DNA"/>
</dbReference>
<proteinExistence type="predicted"/>
<feature type="region of interest" description="Disordered" evidence="1">
    <location>
        <begin position="74"/>
        <end position="99"/>
    </location>
</feature>
<gene>
    <name evidence="3" type="ORF">glysoja_042861</name>
</gene>
<protein>
    <recommendedName>
        <fullName evidence="2">WDR11 first beta-propeller domain-containing protein</fullName>
    </recommendedName>
</protein>
<dbReference type="Pfam" id="PF23751">
    <property type="entry name" value="Beta-prop_WDR11_1st"/>
    <property type="match status" value="1"/>
</dbReference>
<reference evidence="3" key="1">
    <citation type="submission" date="2014-07" db="EMBL/GenBank/DDBJ databases">
        <title>Identification of a novel salt tolerance gene in wild soybean by whole-genome sequencing.</title>
        <authorList>
            <person name="Lam H.-M."/>
            <person name="Qi X."/>
            <person name="Li M.-W."/>
            <person name="Liu X."/>
            <person name="Xie M."/>
            <person name="Ni M."/>
            <person name="Xu X."/>
        </authorList>
    </citation>
    <scope>NUCLEOTIDE SEQUENCE [LARGE SCALE GENOMIC DNA]</scope>
    <source>
        <tissue evidence="3">Root</tissue>
    </source>
</reference>
<evidence type="ECO:0000259" key="2">
    <source>
        <dbReference type="Pfam" id="PF23751"/>
    </source>
</evidence>